<protein>
    <submittedName>
        <fullName evidence="2">Uncharacterized protein</fullName>
    </submittedName>
</protein>
<name>A0A2S6FPY2_9PSED</name>
<evidence type="ECO:0000313" key="3">
    <source>
        <dbReference type="Proteomes" id="UP000238541"/>
    </source>
</evidence>
<sequence>MLRIAATSLFAMLISQPVLAKQVFQCAGATVTIAVDATTPRRSTEGADVILSVEKGPRSTLLRYSNFDFIGGTCDTDRNGSPRIVYQAVCSGSGCFDLSNWGVIDPDTLQALLVPANDSLEAAERLLGHPPVLAGDKMSVSREAHEPGLPTP</sequence>
<evidence type="ECO:0000313" key="2">
    <source>
        <dbReference type="EMBL" id="PPK39471.1"/>
    </source>
</evidence>
<evidence type="ECO:0000256" key="1">
    <source>
        <dbReference type="SAM" id="SignalP"/>
    </source>
</evidence>
<reference evidence="3" key="1">
    <citation type="submission" date="2017-06" db="EMBL/GenBank/DDBJ databases">
        <authorList>
            <person name="Furmanczyk E.M."/>
        </authorList>
    </citation>
    <scope>NUCLEOTIDE SEQUENCE [LARGE SCALE GENOMIC DNA]</scope>
    <source>
        <strain evidence="3">AP3_16</strain>
    </source>
</reference>
<keyword evidence="1" id="KW-0732">Signal</keyword>
<keyword evidence="3" id="KW-1185">Reference proteome</keyword>
<dbReference type="Proteomes" id="UP000238541">
    <property type="component" value="Unassembled WGS sequence"/>
</dbReference>
<dbReference type="EMBL" id="NIRS01000002">
    <property type="protein sequence ID" value="PPK39471.1"/>
    <property type="molecule type" value="Genomic_DNA"/>
</dbReference>
<gene>
    <name evidence="2" type="ORF">CD175_08255</name>
</gene>
<organism evidence="2 3">
    <name type="scientific">Pseudomonas laurylsulfatiphila</name>
    <dbReference type="NCBI Taxonomy" id="2011015"/>
    <lineage>
        <taxon>Bacteria</taxon>
        <taxon>Pseudomonadati</taxon>
        <taxon>Pseudomonadota</taxon>
        <taxon>Gammaproteobacteria</taxon>
        <taxon>Pseudomonadales</taxon>
        <taxon>Pseudomonadaceae</taxon>
        <taxon>Pseudomonas</taxon>
    </lineage>
</organism>
<dbReference type="RefSeq" id="WP_104448500.1">
    <property type="nucleotide sequence ID" value="NZ_JBLZZR010000104.1"/>
</dbReference>
<feature type="signal peptide" evidence="1">
    <location>
        <begin position="1"/>
        <end position="20"/>
    </location>
</feature>
<feature type="chain" id="PRO_5015441405" evidence="1">
    <location>
        <begin position="21"/>
        <end position="152"/>
    </location>
</feature>
<accession>A0A2S6FPY2</accession>
<comment type="caution">
    <text evidence="2">The sequence shown here is derived from an EMBL/GenBank/DDBJ whole genome shotgun (WGS) entry which is preliminary data.</text>
</comment>
<dbReference type="AlphaFoldDB" id="A0A2S6FPY2"/>
<proteinExistence type="predicted"/>